<keyword evidence="8" id="KW-1185">Reference proteome</keyword>
<protein>
    <submittedName>
        <fullName evidence="7">CoA ester lyase</fullName>
    </submittedName>
</protein>
<feature type="binding site" evidence="5">
    <location>
        <position position="154"/>
    </location>
    <ligand>
        <name>Mg(2+)</name>
        <dbReference type="ChEBI" id="CHEBI:18420"/>
    </ligand>
</feature>
<dbReference type="InterPro" id="IPR005000">
    <property type="entry name" value="Aldolase/citrate-lyase_domain"/>
</dbReference>
<feature type="binding site" evidence="4">
    <location>
        <position position="128"/>
    </location>
    <ligand>
        <name>substrate</name>
    </ligand>
</feature>
<dbReference type="Pfam" id="PF03328">
    <property type="entry name" value="HpcH_HpaI"/>
    <property type="match status" value="1"/>
</dbReference>
<reference evidence="7 8" key="1">
    <citation type="submission" date="2019-07" db="EMBL/GenBank/DDBJ databases">
        <title>Caenimonas sedimenti sp. nov., isolated from activated sludge.</title>
        <authorList>
            <person name="Xu J."/>
        </authorList>
    </citation>
    <scope>NUCLEOTIDE SEQUENCE [LARGE SCALE GENOMIC DNA]</scope>
    <source>
        <strain evidence="7 8">HX-9-20</strain>
    </source>
</reference>
<evidence type="ECO:0000259" key="6">
    <source>
        <dbReference type="Pfam" id="PF03328"/>
    </source>
</evidence>
<gene>
    <name evidence="7" type="ORF">FN976_00500</name>
</gene>
<evidence type="ECO:0000313" key="8">
    <source>
        <dbReference type="Proteomes" id="UP000318199"/>
    </source>
</evidence>
<comment type="cofactor">
    <cofactor evidence="1">
        <name>Mg(2+)</name>
        <dbReference type="ChEBI" id="CHEBI:18420"/>
    </cofactor>
</comment>
<dbReference type="GO" id="GO:0006107">
    <property type="term" value="P:oxaloacetate metabolic process"/>
    <property type="evidence" value="ECO:0007669"/>
    <property type="project" value="TreeGrafter"/>
</dbReference>
<dbReference type="EMBL" id="VOBQ01000001">
    <property type="protein sequence ID" value="TWO73360.1"/>
    <property type="molecule type" value="Genomic_DNA"/>
</dbReference>
<evidence type="ECO:0000313" key="7">
    <source>
        <dbReference type="EMBL" id="TWO73360.1"/>
    </source>
</evidence>
<dbReference type="SUPFAM" id="SSF51621">
    <property type="entry name" value="Phosphoenolpyruvate/pyruvate domain"/>
    <property type="match status" value="1"/>
</dbReference>
<dbReference type="InterPro" id="IPR015813">
    <property type="entry name" value="Pyrv/PenolPyrv_kinase-like_dom"/>
</dbReference>
<proteinExistence type="predicted"/>
<evidence type="ECO:0000256" key="4">
    <source>
        <dbReference type="PIRSR" id="PIRSR015582-1"/>
    </source>
</evidence>
<evidence type="ECO:0000256" key="1">
    <source>
        <dbReference type="ARBA" id="ARBA00001946"/>
    </source>
</evidence>
<sequence length="280" mass="29854">MSSTPSPLAAARSFLFVPADRLDRLPKALASGAHAVILDLEDAVATAQKADARRSLLREWPSLTGEQRARMLLRINAAATDAHEDDHALLRQLAPAPPAAVMLPKAETATAIERVARSAVAPVVPLIESAQGLHALEILARARGVLRIAFGHLDFQAELGMQCSEDERELDPVRLALVLASRRAGLPAPVDGVTVALDDAARLVADTRRSRRCGFRAKLCIHPGQVAIVNEALGPTAGEREWAQRVLAASRVHGTGAFRLDGTMVDAPVLQRANAILHPA</sequence>
<evidence type="ECO:0000256" key="2">
    <source>
        <dbReference type="ARBA" id="ARBA00022723"/>
    </source>
</evidence>
<feature type="domain" description="HpcH/HpaI aldolase/citrate lyase" evidence="6">
    <location>
        <begin position="12"/>
        <end position="223"/>
    </location>
</feature>
<keyword evidence="7" id="KW-0456">Lyase</keyword>
<dbReference type="OrthoDB" id="348111at2"/>
<dbReference type="GO" id="GO:0016829">
    <property type="term" value="F:lyase activity"/>
    <property type="evidence" value="ECO:0007669"/>
    <property type="project" value="UniProtKB-KW"/>
</dbReference>
<feature type="binding site" evidence="5">
    <location>
        <position position="128"/>
    </location>
    <ligand>
        <name>Mg(2+)</name>
        <dbReference type="ChEBI" id="CHEBI:18420"/>
    </ligand>
</feature>
<dbReference type="PANTHER" id="PTHR32308">
    <property type="entry name" value="LYASE BETA SUBUNIT, PUTATIVE (AFU_ORTHOLOGUE AFUA_4G13030)-RELATED"/>
    <property type="match status" value="1"/>
</dbReference>
<dbReference type="GO" id="GO:0000287">
    <property type="term" value="F:magnesium ion binding"/>
    <property type="evidence" value="ECO:0007669"/>
    <property type="project" value="TreeGrafter"/>
</dbReference>
<evidence type="ECO:0000256" key="5">
    <source>
        <dbReference type="PIRSR" id="PIRSR015582-2"/>
    </source>
</evidence>
<dbReference type="InterPro" id="IPR040442">
    <property type="entry name" value="Pyrv_kinase-like_dom_sf"/>
</dbReference>
<dbReference type="Proteomes" id="UP000318199">
    <property type="component" value="Unassembled WGS sequence"/>
</dbReference>
<evidence type="ECO:0000256" key="3">
    <source>
        <dbReference type="ARBA" id="ARBA00022842"/>
    </source>
</evidence>
<accession>A0A562ZXL3</accession>
<dbReference type="PIRSF" id="PIRSF015582">
    <property type="entry name" value="Cit_lyase_B"/>
    <property type="match status" value="1"/>
</dbReference>
<dbReference type="AlphaFoldDB" id="A0A562ZXL3"/>
<dbReference type="PANTHER" id="PTHR32308:SF10">
    <property type="entry name" value="CITRATE LYASE SUBUNIT BETA"/>
    <property type="match status" value="1"/>
</dbReference>
<comment type="caution">
    <text evidence="7">The sequence shown here is derived from an EMBL/GenBank/DDBJ whole genome shotgun (WGS) entry which is preliminary data.</text>
</comment>
<dbReference type="InterPro" id="IPR011206">
    <property type="entry name" value="Citrate_lyase_beta/mcl1/mcl2"/>
</dbReference>
<dbReference type="Gene3D" id="3.20.20.60">
    <property type="entry name" value="Phosphoenolpyruvate-binding domains"/>
    <property type="match status" value="1"/>
</dbReference>
<keyword evidence="3 5" id="KW-0460">Magnesium</keyword>
<dbReference type="RefSeq" id="WP_145889872.1">
    <property type="nucleotide sequence ID" value="NZ_VOBQ01000001.1"/>
</dbReference>
<organism evidence="7 8">
    <name type="scientific">Caenimonas sedimenti</name>
    <dbReference type="NCBI Taxonomy" id="2596921"/>
    <lineage>
        <taxon>Bacteria</taxon>
        <taxon>Pseudomonadati</taxon>
        <taxon>Pseudomonadota</taxon>
        <taxon>Betaproteobacteria</taxon>
        <taxon>Burkholderiales</taxon>
        <taxon>Comamonadaceae</taxon>
        <taxon>Caenimonas</taxon>
    </lineage>
</organism>
<name>A0A562ZXL3_9BURK</name>
<feature type="binding site" evidence="4">
    <location>
        <position position="74"/>
    </location>
    <ligand>
        <name>substrate</name>
    </ligand>
</feature>
<keyword evidence="2 5" id="KW-0479">Metal-binding</keyword>